<evidence type="ECO:0000313" key="2">
    <source>
        <dbReference type="Proteomes" id="UP000324222"/>
    </source>
</evidence>
<dbReference type="AlphaFoldDB" id="A0A5B7DCT7"/>
<accession>A0A5B7DCT7</accession>
<keyword evidence="2" id="KW-1185">Reference proteome</keyword>
<dbReference type="Proteomes" id="UP000324222">
    <property type="component" value="Unassembled WGS sequence"/>
</dbReference>
<evidence type="ECO:0000313" key="1">
    <source>
        <dbReference type="EMBL" id="MPC19262.1"/>
    </source>
</evidence>
<dbReference type="EMBL" id="VSRR010000755">
    <property type="protein sequence ID" value="MPC19262.1"/>
    <property type="molecule type" value="Genomic_DNA"/>
</dbReference>
<protein>
    <submittedName>
        <fullName evidence="1">Uncharacterized protein</fullName>
    </submittedName>
</protein>
<name>A0A5B7DCT7_PORTR</name>
<sequence>MTAPAPSFSSPSPSLDWVVAPCSSCSTTTSSPGVTVPLFTGHFSLPSSSSSSRLQYSTLHEIVQQKYWSLLTVVGRAQVSSQISHHNGLTESQTIRSSKFQAQVLPAMS</sequence>
<organism evidence="1 2">
    <name type="scientific">Portunus trituberculatus</name>
    <name type="common">Swimming crab</name>
    <name type="synonym">Neptunus trituberculatus</name>
    <dbReference type="NCBI Taxonomy" id="210409"/>
    <lineage>
        <taxon>Eukaryota</taxon>
        <taxon>Metazoa</taxon>
        <taxon>Ecdysozoa</taxon>
        <taxon>Arthropoda</taxon>
        <taxon>Crustacea</taxon>
        <taxon>Multicrustacea</taxon>
        <taxon>Malacostraca</taxon>
        <taxon>Eumalacostraca</taxon>
        <taxon>Eucarida</taxon>
        <taxon>Decapoda</taxon>
        <taxon>Pleocyemata</taxon>
        <taxon>Brachyura</taxon>
        <taxon>Eubrachyura</taxon>
        <taxon>Portunoidea</taxon>
        <taxon>Portunidae</taxon>
        <taxon>Portuninae</taxon>
        <taxon>Portunus</taxon>
    </lineage>
</organism>
<reference evidence="1 2" key="1">
    <citation type="submission" date="2019-05" db="EMBL/GenBank/DDBJ databases">
        <title>Another draft genome of Portunus trituberculatus and its Hox gene families provides insights of decapod evolution.</title>
        <authorList>
            <person name="Jeong J.-H."/>
            <person name="Song I."/>
            <person name="Kim S."/>
            <person name="Choi T."/>
            <person name="Kim D."/>
            <person name="Ryu S."/>
            <person name="Kim W."/>
        </authorList>
    </citation>
    <scope>NUCLEOTIDE SEQUENCE [LARGE SCALE GENOMIC DNA]</scope>
    <source>
        <tissue evidence="1">Muscle</tissue>
    </source>
</reference>
<proteinExistence type="predicted"/>
<gene>
    <name evidence="1" type="ORF">E2C01_012173</name>
</gene>
<comment type="caution">
    <text evidence="1">The sequence shown here is derived from an EMBL/GenBank/DDBJ whole genome shotgun (WGS) entry which is preliminary data.</text>
</comment>